<dbReference type="Proteomes" id="UP000550736">
    <property type="component" value="Unassembled WGS sequence"/>
</dbReference>
<gene>
    <name evidence="16" type="primary">rsmB</name>
    <name evidence="16" type="ORF">HHM13_01480</name>
    <name evidence="15" type="ORF">HHM24_06360</name>
</gene>
<keyword evidence="8 13" id="KW-0949">S-adenosyl-L-methionine</keyword>
<dbReference type="GO" id="GO:0005737">
    <property type="term" value="C:cytoplasm"/>
    <property type="evidence" value="ECO:0007669"/>
    <property type="project" value="UniProtKB-SubCell"/>
</dbReference>
<feature type="binding site" evidence="13">
    <location>
        <position position="307"/>
    </location>
    <ligand>
        <name>S-adenosyl-L-methionine</name>
        <dbReference type="ChEBI" id="CHEBI:59789"/>
    </ligand>
</feature>
<feature type="active site" description="Nucleophile" evidence="13">
    <location>
        <position position="375"/>
    </location>
</feature>
<keyword evidence="17" id="KW-1185">Reference proteome</keyword>
<dbReference type="InterPro" id="IPR054728">
    <property type="entry name" value="RsmB-like_ferredoxin"/>
</dbReference>
<evidence type="ECO:0000256" key="11">
    <source>
        <dbReference type="ARBA" id="ARBA00031088"/>
    </source>
</evidence>
<dbReference type="InterPro" id="IPR035926">
    <property type="entry name" value="NusB-like_sf"/>
</dbReference>
<dbReference type="GO" id="GO:0008649">
    <property type="term" value="F:rRNA methyltransferase activity"/>
    <property type="evidence" value="ECO:0007669"/>
    <property type="project" value="InterPro"/>
</dbReference>
<keyword evidence="5" id="KW-0698">rRNA processing</keyword>
<reference evidence="17 18" key="1">
    <citation type="submission" date="2020-04" db="EMBL/GenBank/DDBJ databases">
        <title>The Epidemiology and Molecular Characteristics of Linezolid-Resistant Staphylococcus capitis in Huashan Hospital, Shanghai.</title>
        <authorList>
            <person name="Ding L."/>
            <person name="Li P."/>
            <person name="Yang Y."/>
            <person name="Lin D."/>
            <person name="Xu X."/>
        </authorList>
    </citation>
    <scope>NUCLEOTIDE SEQUENCE [LARGE SCALE GENOMIC DNA]</scope>
    <source>
        <strain evidence="16 18">12-86</strain>
        <strain evidence="15 17">17-84</strain>
    </source>
</reference>
<dbReference type="PANTHER" id="PTHR22807:SF53">
    <property type="entry name" value="RIBOSOMAL RNA SMALL SUBUNIT METHYLTRANSFERASE B-RELATED"/>
    <property type="match status" value="1"/>
</dbReference>
<evidence type="ECO:0000256" key="8">
    <source>
        <dbReference type="ARBA" id="ARBA00022691"/>
    </source>
</evidence>
<evidence type="ECO:0000313" key="18">
    <source>
        <dbReference type="Proteomes" id="UP000550736"/>
    </source>
</evidence>
<name>A0A7X9WDN8_STACP</name>
<evidence type="ECO:0000256" key="10">
    <source>
        <dbReference type="ARBA" id="ARBA00030399"/>
    </source>
</evidence>
<feature type="binding site" evidence="13">
    <location>
        <begin position="256"/>
        <end position="262"/>
    </location>
    <ligand>
        <name>S-adenosyl-L-methionine</name>
        <dbReference type="ChEBI" id="CHEBI:59789"/>
    </ligand>
</feature>
<evidence type="ECO:0000256" key="4">
    <source>
        <dbReference type="ARBA" id="ARBA00022490"/>
    </source>
</evidence>
<proteinExistence type="inferred from homology"/>
<dbReference type="Gene3D" id="3.30.70.1170">
    <property type="entry name" value="Sun protein, domain 3"/>
    <property type="match status" value="1"/>
</dbReference>
<evidence type="ECO:0000256" key="6">
    <source>
        <dbReference type="ARBA" id="ARBA00022603"/>
    </source>
</evidence>
<dbReference type="EMBL" id="JABBMI010000058">
    <property type="protein sequence ID" value="NMK54380.1"/>
    <property type="molecule type" value="Genomic_DNA"/>
</dbReference>
<dbReference type="FunFam" id="1.10.940.10:FF:000006">
    <property type="entry name" value="16S rRNA (Cytosine(967)-C(5))-methyltransferase RsmB"/>
    <property type="match status" value="1"/>
</dbReference>
<evidence type="ECO:0000256" key="5">
    <source>
        <dbReference type="ARBA" id="ARBA00022552"/>
    </source>
</evidence>
<dbReference type="Pfam" id="PF01189">
    <property type="entry name" value="Methyltr_RsmB-F"/>
    <property type="match status" value="1"/>
</dbReference>
<evidence type="ECO:0000313" key="17">
    <source>
        <dbReference type="Proteomes" id="UP000538955"/>
    </source>
</evidence>
<dbReference type="NCBIfam" id="TIGR00563">
    <property type="entry name" value="rsmB"/>
    <property type="match status" value="1"/>
</dbReference>
<comment type="similarity">
    <text evidence="13">Belongs to the class I-like SAM-binding methyltransferase superfamily. RsmB/NOP family.</text>
</comment>
<dbReference type="InterPro" id="IPR001678">
    <property type="entry name" value="MeTrfase_RsmB-F_NOP2_dom"/>
</dbReference>
<dbReference type="PROSITE" id="PS51686">
    <property type="entry name" value="SAM_MT_RSMB_NOP"/>
    <property type="match status" value="1"/>
</dbReference>
<keyword evidence="6 13" id="KW-0489">Methyltransferase</keyword>
<feature type="domain" description="SAM-dependent MTase RsmB/NOP-type" evidence="14">
    <location>
        <begin position="167"/>
        <end position="433"/>
    </location>
</feature>
<dbReference type="EC" id="2.1.1.176" evidence="3"/>
<feature type="binding site" evidence="13">
    <location>
        <position position="322"/>
    </location>
    <ligand>
        <name>S-adenosyl-L-methionine</name>
        <dbReference type="ChEBI" id="CHEBI:59789"/>
    </ligand>
</feature>
<dbReference type="InterPro" id="IPR023267">
    <property type="entry name" value="RCMT"/>
</dbReference>
<dbReference type="AlphaFoldDB" id="A0A7X9WDN8"/>
<comment type="subcellular location">
    <subcellularLocation>
        <location evidence="2">Cytoplasm</location>
    </subcellularLocation>
</comment>
<dbReference type="SUPFAM" id="SSF48013">
    <property type="entry name" value="NusB-like"/>
    <property type="match status" value="1"/>
</dbReference>
<dbReference type="PRINTS" id="PR02008">
    <property type="entry name" value="RCMTFAMILY"/>
</dbReference>
<evidence type="ECO:0000256" key="2">
    <source>
        <dbReference type="ARBA" id="ARBA00004496"/>
    </source>
</evidence>
<evidence type="ECO:0000256" key="12">
    <source>
        <dbReference type="ARBA" id="ARBA00047283"/>
    </source>
</evidence>
<evidence type="ECO:0000256" key="13">
    <source>
        <dbReference type="PROSITE-ProRule" id="PRU01023"/>
    </source>
</evidence>
<dbReference type="InterPro" id="IPR049560">
    <property type="entry name" value="MeTrfase_RsmB-F_NOP2_cat"/>
</dbReference>
<dbReference type="InterPro" id="IPR029063">
    <property type="entry name" value="SAM-dependent_MTases_sf"/>
</dbReference>
<protein>
    <recommendedName>
        <fullName evidence="3">16S rRNA (cytosine(967)-C(5))-methyltransferase</fullName>
        <ecNumber evidence="3">2.1.1.176</ecNumber>
    </recommendedName>
    <alternativeName>
        <fullName evidence="10">16S rRNA m5C967 methyltransferase</fullName>
    </alternativeName>
    <alternativeName>
        <fullName evidence="11">rRNA (cytosine-C(5)-)-methyltransferase RsmB</fullName>
    </alternativeName>
</protein>
<evidence type="ECO:0000313" key="16">
    <source>
        <dbReference type="EMBL" id="NMK96773.1"/>
    </source>
</evidence>
<evidence type="ECO:0000313" key="15">
    <source>
        <dbReference type="EMBL" id="NMK54380.1"/>
    </source>
</evidence>
<comment type="function">
    <text evidence="1">Specifically methylates the cytosine at position 967 (m5C967) of 16S rRNA.</text>
</comment>
<sequence length="435" mass="49569">MMNSVRAHAFETIQHILNEGAYSNLKINEVLSSNIIADVDRNLFTELVYGTIKRKYTLDYILKPFVKTKIKGWVRQLLWMSIYQYVYLDKVPDHAIINEAVDIAKQRGGHHNGNIVNGILRSMMRSELPHFQEIKDDKKRIALEYSLPKWLVNHWVTHYGLVTTEEIAQSLLAPVKTTVRANISRGSVDDIINKLENEGFNVEKDDILPFCLHVSGQTIVNSRAFKDGYVSIQDKSSMMVAHIMKLGKDDKVLDACSAPGGKACHMAEILSPEGQIDATDIHSHKIDLIKHNIKKLKLDNIHAFQHDATEPYDGLYDKILVDAPCSGLGVLRHKPEIKYTQSQDSIQSLVDLQLQILENIKHNIKPGGTITYSTCTIEQMENENVIYTFLKQNEEFEFEPFQHPVTGKQVKTLQILPQDFDSDGFFITQIKRKES</sequence>
<dbReference type="FunFam" id="3.30.70.1170:FF:000003">
    <property type="entry name" value="16S rRNA (Cytosine(967)-C(5))-methyltransferase RsmB"/>
    <property type="match status" value="1"/>
</dbReference>
<dbReference type="InterPro" id="IPR004573">
    <property type="entry name" value="rRNA_ssu_MeTfrase_B"/>
</dbReference>
<dbReference type="FunFam" id="3.40.50.150:FF:000022">
    <property type="entry name" value="Ribosomal RNA small subunit methyltransferase B"/>
    <property type="match status" value="1"/>
</dbReference>
<feature type="binding site" evidence="13">
    <location>
        <position position="280"/>
    </location>
    <ligand>
        <name>S-adenosyl-L-methionine</name>
        <dbReference type="ChEBI" id="CHEBI:59789"/>
    </ligand>
</feature>
<dbReference type="Gene3D" id="3.40.50.150">
    <property type="entry name" value="Vaccinia Virus protein VP39"/>
    <property type="match status" value="1"/>
</dbReference>
<evidence type="ECO:0000256" key="9">
    <source>
        <dbReference type="ARBA" id="ARBA00022884"/>
    </source>
</evidence>
<comment type="catalytic activity">
    <reaction evidence="12">
        <text>cytidine(967) in 16S rRNA + S-adenosyl-L-methionine = 5-methylcytidine(967) in 16S rRNA + S-adenosyl-L-homocysteine + H(+)</text>
        <dbReference type="Rhea" id="RHEA:42748"/>
        <dbReference type="Rhea" id="RHEA-COMP:10219"/>
        <dbReference type="Rhea" id="RHEA-COMP:10220"/>
        <dbReference type="ChEBI" id="CHEBI:15378"/>
        <dbReference type="ChEBI" id="CHEBI:57856"/>
        <dbReference type="ChEBI" id="CHEBI:59789"/>
        <dbReference type="ChEBI" id="CHEBI:74483"/>
        <dbReference type="ChEBI" id="CHEBI:82748"/>
        <dbReference type="EC" id="2.1.1.176"/>
    </reaction>
</comment>
<dbReference type="Pfam" id="PF01029">
    <property type="entry name" value="NusB"/>
    <property type="match status" value="1"/>
</dbReference>
<dbReference type="Pfam" id="PF22458">
    <property type="entry name" value="RsmF-B_ferredox"/>
    <property type="match status" value="1"/>
</dbReference>
<dbReference type="PANTHER" id="PTHR22807">
    <property type="entry name" value="NOP2 YEAST -RELATED NOL1/NOP2/FMU SUN DOMAIN-CONTAINING"/>
    <property type="match status" value="1"/>
</dbReference>
<keyword evidence="7 13" id="KW-0808">Transferase</keyword>
<evidence type="ECO:0000259" key="14">
    <source>
        <dbReference type="PROSITE" id="PS51686"/>
    </source>
</evidence>
<dbReference type="EMBL" id="JABBLX010000001">
    <property type="protein sequence ID" value="NMK96773.1"/>
    <property type="molecule type" value="Genomic_DNA"/>
</dbReference>
<dbReference type="GO" id="GO:0006355">
    <property type="term" value="P:regulation of DNA-templated transcription"/>
    <property type="evidence" value="ECO:0007669"/>
    <property type="project" value="InterPro"/>
</dbReference>
<evidence type="ECO:0000256" key="1">
    <source>
        <dbReference type="ARBA" id="ARBA00002724"/>
    </source>
</evidence>
<dbReference type="Proteomes" id="UP000538955">
    <property type="component" value="Unassembled WGS sequence"/>
</dbReference>
<keyword evidence="4" id="KW-0963">Cytoplasm</keyword>
<dbReference type="GO" id="GO:0003723">
    <property type="term" value="F:RNA binding"/>
    <property type="evidence" value="ECO:0007669"/>
    <property type="project" value="UniProtKB-UniRule"/>
</dbReference>
<comment type="caution">
    <text evidence="16">The sequence shown here is derived from an EMBL/GenBank/DDBJ whole genome shotgun (WGS) entry which is preliminary data.</text>
</comment>
<dbReference type="InterPro" id="IPR006027">
    <property type="entry name" value="NusB_RsmB_TIM44"/>
</dbReference>
<evidence type="ECO:0000256" key="7">
    <source>
        <dbReference type="ARBA" id="ARBA00022679"/>
    </source>
</evidence>
<dbReference type="CDD" id="cd02440">
    <property type="entry name" value="AdoMet_MTases"/>
    <property type="match status" value="1"/>
</dbReference>
<accession>A0A7X9WDN8</accession>
<dbReference type="RefSeq" id="WP_030065316.1">
    <property type="nucleotide sequence ID" value="NZ_CP086659.1"/>
</dbReference>
<dbReference type="SUPFAM" id="SSF53335">
    <property type="entry name" value="S-adenosyl-L-methionine-dependent methyltransferases"/>
    <property type="match status" value="1"/>
</dbReference>
<evidence type="ECO:0000256" key="3">
    <source>
        <dbReference type="ARBA" id="ARBA00012140"/>
    </source>
</evidence>
<keyword evidence="9 13" id="KW-0694">RNA-binding</keyword>
<organism evidence="16 18">
    <name type="scientific">Staphylococcus capitis</name>
    <dbReference type="NCBI Taxonomy" id="29388"/>
    <lineage>
        <taxon>Bacteria</taxon>
        <taxon>Bacillati</taxon>
        <taxon>Bacillota</taxon>
        <taxon>Bacilli</taxon>
        <taxon>Bacillales</taxon>
        <taxon>Staphylococcaceae</taxon>
        <taxon>Staphylococcus</taxon>
    </lineage>
</organism>
<dbReference type="Gene3D" id="1.10.940.10">
    <property type="entry name" value="NusB-like"/>
    <property type="match status" value="1"/>
</dbReference>
<dbReference type="NCBIfam" id="NF011494">
    <property type="entry name" value="PRK14902.1"/>
    <property type="match status" value="1"/>
</dbReference>